<evidence type="ECO:0000256" key="1">
    <source>
        <dbReference type="SAM" id="Coils"/>
    </source>
</evidence>
<organism evidence="3 4">
    <name type="scientific">Erysiphe neolycopersici</name>
    <dbReference type="NCBI Taxonomy" id="212602"/>
    <lineage>
        <taxon>Eukaryota</taxon>
        <taxon>Fungi</taxon>
        <taxon>Dikarya</taxon>
        <taxon>Ascomycota</taxon>
        <taxon>Pezizomycotina</taxon>
        <taxon>Leotiomycetes</taxon>
        <taxon>Erysiphales</taxon>
        <taxon>Erysiphaceae</taxon>
        <taxon>Erysiphe</taxon>
    </lineage>
</organism>
<keyword evidence="4" id="KW-1185">Reference proteome</keyword>
<name>A0A420I1H7_9PEZI</name>
<dbReference type="Proteomes" id="UP000286134">
    <property type="component" value="Unassembled WGS sequence"/>
</dbReference>
<dbReference type="AlphaFoldDB" id="A0A420I1H7"/>
<dbReference type="Pfam" id="PF00170">
    <property type="entry name" value="bZIP_1"/>
    <property type="match status" value="1"/>
</dbReference>
<proteinExistence type="predicted"/>
<dbReference type="SUPFAM" id="SSF57959">
    <property type="entry name" value="Leucine zipper domain"/>
    <property type="match status" value="1"/>
</dbReference>
<dbReference type="InterPro" id="IPR004827">
    <property type="entry name" value="bZIP"/>
</dbReference>
<evidence type="ECO:0000259" key="2">
    <source>
        <dbReference type="PROSITE" id="PS50217"/>
    </source>
</evidence>
<dbReference type="InterPro" id="IPR046347">
    <property type="entry name" value="bZIP_sf"/>
</dbReference>
<dbReference type="EMBL" id="MCFK01002519">
    <property type="protein sequence ID" value="RKF63501.1"/>
    <property type="molecule type" value="Genomic_DNA"/>
</dbReference>
<reference evidence="3 4" key="1">
    <citation type="journal article" date="2018" name="BMC Genomics">
        <title>Comparative genome analyses reveal sequence features reflecting distinct modes of host-adaptation between dicot and monocot powdery mildew.</title>
        <authorList>
            <person name="Wu Y."/>
            <person name="Ma X."/>
            <person name="Pan Z."/>
            <person name="Kale S.D."/>
            <person name="Song Y."/>
            <person name="King H."/>
            <person name="Zhang Q."/>
            <person name="Presley C."/>
            <person name="Deng X."/>
            <person name="Wei C.I."/>
            <person name="Xiao S."/>
        </authorList>
    </citation>
    <scope>NUCLEOTIDE SEQUENCE [LARGE SCALE GENOMIC DNA]</scope>
    <source>
        <strain evidence="3">UMSG2</strain>
    </source>
</reference>
<dbReference type="Gene3D" id="1.20.5.170">
    <property type="match status" value="1"/>
</dbReference>
<comment type="caution">
    <text evidence="3">The sequence shown here is derived from an EMBL/GenBank/DDBJ whole genome shotgun (WGS) entry which is preliminary data.</text>
</comment>
<keyword evidence="1" id="KW-0175">Coiled coil</keyword>
<gene>
    <name evidence="3" type="ORF">OnM2_025132</name>
</gene>
<sequence length="91" mass="10856">MPNMRFHQMKLLRISTSSLPRRVQLRLLRNRLAALESRERKKRYIEKLEKDNKQLNEDLDMATEELAKELEKANDLEHQVASLKKIVDDAR</sequence>
<dbReference type="GO" id="GO:0003700">
    <property type="term" value="F:DNA-binding transcription factor activity"/>
    <property type="evidence" value="ECO:0007669"/>
    <property type="project" value="InterPro"/>
</dbReference>
<accession>A0A420I1H7</accession>
<evidence type="ECO:0000313" key="4">
    <source>
        <dbReference type="Proteomes" id="UP000286134"/>
    </source>
</evidence>
<feature type="coiled-coil region" evidence="1">
    <location>
        <begin position="38"/>
        <end position="86"/>
    </location>
</feature>
<evidence type="ECO:0000313" key="3">
    <source>
        <dbReference type="EMBL" id="RKF63501.1"/>
    </source>
</evidence>
<dbReference type="PROSITE" id="PS50217">
    <property type="entry name" value="BZIP"/>
    <property type="match status" value="1"/>
</dbReference>
<feature type="domain" description="BZIP" evidence="2">
    <location>
        <begin position="20"/>
        <end position="83"/>
    </location>
</feature>
<protein>
    <submittedName>
        <fullName evidence="3">Putative bzip transcription factor</fullName>
    </submittedName>
</protein>